<evidence type="ECO:0000313" key="12">
    <source>
        <dbReference type="Proteomes" id="UP000705867"/>
    </source>
</evidence>
<feature type="transmembrane region" description="Helical" evidence="8">
    <location>
        <begin position="53"/>
        <end position="72"/>
    </location>
</feature>
<dbReference type="InterPro" id="IPR036291">
    <property type="entry name" value="NAD(P)-bd_dom_sf"/>
</dbReference>
<keyword evidence="4" id="KW-0633">Potassium transport</keyword>
<feature type="transmembrane region" description="Helical" evidence="8">
    <location>
        <begin position="84"/>
        <end position="107"/>
    </location>
</feature>
<feature type="transmembrane region" description="Helical" evidence="8">
    <location>
        <begin position="215"/>
        <end position="248"/>
    </location>
</feature>
<keyword evidence="4" id="KW-0630">Potassium</keyword>
<dbReference type="InterPro" id="IPR006153">
    <property type="entry name" value="Cation/H_exchanger_TM"/>
</dbReference>
<comment type="similarity">
    <text evidence="2">Belongs to the monovalent cation:proton antiporter 2 (CPA2) transporter (TC 2.A.37) family.</text>
</comment>
<evidence type="ECO:0000259" key="9">
    <source>
        <dbReference type="PROSITE" id="PS51201"/>
    </source>
</evidence>
<organism evidence="11 12">
    <name type="scientific">Candidatus Nitrobium versatile</name>
    <dbReference type="NCBI Taxonomy" id="2884831"/>
    <lineage>
        <taxon>Bacteria</taxon>
        <taxon>Pseudomonadati</taxon>
        <taxon>Nitrospirota</taxon>
        <taxon>Nitrospiria</taxon>
        <taxon>Nitrospirales</taxon>
        <taxon>Nitrospiraceae</taxon>
        <taxon>Candidatus Nitrobium</taxon>
    </lineage>
</organism>
<feature type="transmembrane region" description="Helical" evidence="8">
    <location>
        <begin position="352"/>
        <end position="372"/>
    </location>
</feature>
<dbReference type="InterPro" id="IPR003148">
    <property type="entry name" value="RCK_N"/>
</dbReference>
<dbReference type="Gene3D" id="3.40.50.720">
    <property type="entry name" value="NAD(P)-binding Rossmann-like Domain"/>
    <property type="match status" value="1"/>
</dbReference>
<dbReference type="Gene3D" id="3.30.70.1450">
    <property type="entry name" value="Regulator of K+ conductance, C-terminal domain"/>
    <property type="match status" value="1"/>
</dbReference>
<dbReference type="GO" id="GO:0008324">
    <property type="term" value="F:monoatomic cation transmembrane transporter activity"/>
    <property type="evidence" value="ECO:0007669"/>
    <property type="project" value="InterPro"/>
</dbReference>
<name>A0A953J726_9BACT</name>
<dbReference type="Pfam" id="PF02254">
    <property type="entry name" value="TrkA_N"/>
    <property type="match status" value="1"/>
</dbReference>
<dbReference type="GO" id="GO:0015297">
    <property type="term" value="F:antiporter activity"/>
    <property type="evidence" value="ECO:0007669"/>
    <property type="project" value="InterPro"/>
</dbReference>
<feature type="transmembrane region" description="Helical" evidence="8">
    <location>
        <begin position="293"/>
        <end position="315"/>
    </location>
</feature>
<dbReference type="GO" id="GO:0006813">
    <property type="term" value="P:potassium ion transport"/>
    <property type="evidence" value="ECO:0007669"/>
    <property type="project" value="UniProtKB-KW"/>
</dbReference>
<gene>
    <name evidence="11" type="ORF">K8I29_06395</name>
</gene>
<comment type="caution">
    <text evidence="11">The sequence shown here is derived from an EMBL/GenBank/DDBJ whole genome shotgun (WGS) entry which is preliminary data.</text>
</comment>
<dbReference type="SUPFAM" id="SSF116726">
    <property type="entry name" value="TrkA C-terminal domain-like"/>
    <property type="match status" value="1"/>
</dbReference>
<dbReference type="Pfam" id="PF00999">
    <property type="entry name" value="Na_H_Exchanger"/>
    <property type="match status" value="1"/>
</dbReference>
<keyword evidence="7 8" id="KW-0472">Membrane</keyword>
<evidence type="ECO:0000259" key="10">
    <source>
        <dbReference type="PROSITE" id="PS51202"/>
    </source>
</evidence>
<reference evidence="11" key="2">
    <citation type="submission" date="2021-08" db="EMBL/GenBank/DDBJ databases">
        <authorList>
            <person name="Dalcin Martins P."/>
        </authorList>
    </citation>
    <scope>NUCLEOTIDE SEQUENCE</scope>
    <source>
        <strain evidence="11">MAG_39</strain>
    </source>
</reference>
<evidence type="ECO:0000256" key="2">
    <source>
        <dbReference type="ARBA" id="ARBA00005551"/>
    </source>
</evidence>
<dbReference type="PROSITE" id="PS51202">
    <property type="entry name" value="RCK_C"/>
    <property type="match status" value="1"/>
</dbReference>
<dbReference type="Proteomes" id="UP000705867">
    <property type="component" value="Unassembled WGS sequence"/>
</dbReference>
<comment type="subcellular location">
    <subcellularLocation>
        <location evidence="1">Membrane</location>
        <topology evidence="1">Multi-pass membrane protein</topology>
    </subcellularLocation>
</comment>
<dbReference type="InterPro" id="IPR036721">
    <property type="entry name" value="RCK_C_sf"/>
</dbReference>
<dbReference type="Gene3D" id="1.20.1530.20">
    <property type="match status" value="1"/>
</dbReference>
<reference evidence="11" key="1">
    <citation type="journal article" date="2021" name="bioRxiv">
        <title>Unraveling nitrogen, sulfur and carbon metabolic pathways and microbial community transcriptional responses to substrate deprivation and toxicity stresses in a bioreactor mimicking anoxic brackish coastal sediment conditions.</title>
        <authorList>
            <person name="Martins P.D."/>
            <person name="Echeveste M.J."/>
            <person name="Arshad A."/>
            <person name="Kurth J."/>
            <person name="Ouboter H."/>
            <person name="Jetten M.S.M."/>
            <person name="Welte C.U."/>
        </authorList>
    </citation>
    <scope>NUCLEOTIDE SEQUENCE</scope>
    <source>
        <strain evidence="11">MAG_39</strain>
    </source>
</reference>
<dbReference type="Pfam" id="PF02080">
    <property type="entry name" value="TrkA_C"/>
    <property type="match status" value="1"/>
</dbReference>
<sequence length="668" mass="73362">MEFLQSLLIIFGVSAVVVFVLGRMRVPSIVGFLVAGIILGPHGFRLIDNIHSVELLAEIGVILLMFTIGLEFSLKNLLLLRSAVFGGGSLQVLLTITLVTLLSYSLFQPQLNVSVFYGFLVALSSTAIVLKLLMDRAEINAPQGRMSVGILVFQDLCVVPFMLLLPVLAGNGGGFGAVVTSMAKALFVIGIVLLSSRWGVPHVLHEVVKSKSRELFVITIILLCLGTAFLTYRLGLSLALGAFLAGIVISESEYASQAVADILPFKESFSGLFFISVGMLMDLDFFRGHFVTVVSAVLLITSVKLIAAVAAISALTLSVRHALQTGFYLSQIGEFSFVLALAGRAQGLMTDAVYQVFLSSAVLTMMLTPFMITAASPVSEWCASRTALRRLEKSRKRTLQHGQEEKRTGHVIIIGFGVNGRNVARVLKESAIPYVVLEFNSTTVRKLRRKGEPICYGDGTSIEILHKLQVQTARILVVAISDAAATRRIVQIARKENPALHILVRTRFVAETDDLMRVGADEVIPEEFETSIEISSRVLHQYHVPWNIIMEKIEDIRRDSYHVLRTVSLPPAKPLAAREKLLADIDTESYLVKKGAPVAGYSIRELHFRTATGCTIIAVQREEQVFQNPHPDFTLKEGDSILFIGRREDITRALGYFESDSVLSAKYL</sequence>
<dbReference type="InterPro" id="IPR006037">
    <property type="entry name" value="RCK_C"/>
</dbReference>
<feature type="transmembrane region" description="Helical" evidence="8">
    <location>
        <begin position="6"/>
        <end position="22"/>
    </location>
</feature>
<keyword evidence="3" id="KW-0813">Transport</keyword>
<dbReference type="PANTHER" id="PTHR42751">
    <property type="entry name" value="SODIUM/HYDROGEN EXCHANGER FAMILY/TRKA DOMAIN PROTEIN"/>
    <property type="match status" value="1"/>
</dbReference>
<feature type="domain" description="RCK C-terminal" evidence="10">
    <location>
        <begin position="575"/>
        <end position="659"/>
    </location>
</feature>
<evidence type="ECO:0000256" key="8">
    <source>
        <dbReference type="SAM" id="Phobius"/>
    </source>
</evidence>
<dbReference type="PANTHER" id="PTHR42751:SF3">
    <property type="entry name" value="SODIUM_GLUTAMATE SYMPORTER"/>
    <property type="match status" value="1"/>
</dbReference>
<dbReference type="PROSITE" id="PS51201">
    <property type="entry name" value="RCK_N"/>
    <property type="match status" value="1"/>
</dbReference>
<evidence type="ECO:0000256" key="7">
    <source>
        <dbReference type="ARBA" id="ARBA00023136"/>
    </source>
</evidence>
<evidence type="ECO:0000256" key="3">
    <source>
        <dbReference type="ARBA" id="ARBA00022448"/>
    </source>
</evidence>
<evidence type="ECO:0000256" key="4">
    <source>
        <dbReference type="ARBA" id="ARBA00022538"/>
    </source>
</evidence>
<dbReference type="SUPFAM" id="SSF51735">
    <property type="entry name" value="NAD(P)-binding Rossmann-fold domains"/>
    <property type="match status" value="1"/>
</dbReference>
<dbReference type="GO" id="GO:0016020">
    <property type="term" value="C:membrane"/>
    <property type="evidence" value="ECO:0007669"/>
    <property type="project" value="UniProtKB-SubCell"/>
</dbReference>
<accession>A0A953J726</accession>
<evidence type="ECO:0000256" key="1">
    <source>
        <dbReference type="ARBA" id="ARBA00004141"/>
    </source>
</evidence>
<feature type="transmembrane region" description="Helical" evidence="8">
    <location>
        <begin position="29"/>
        <end position="47"/>
    </location>
</feature>
<keyword evidence="4" id="KW-0406">Ion transport</keyword>
<dbReference type="AlphaFoldDB" id="A0A953J726"/>
<evidence type="ECO:0000256" key="5">
    <source>
        <dbReference type="ARBA" id="ARBA00022692"/>
    </source>
</evidence>
<keyword evidence="5 8" id="KW-0812">Transmembrane</keyword>
<dbReference type="GO" id="GO:1902600">
    <property type="term" value="P:proton transmembrane transport"/>
    <property type="evidence" value="ECO:0007669"/>
    <property type="project" value="InterPro"/>
</dbReference>
<feature type="transmembrane region" description="Helical" evidence="8">
    <location>
        <begin position="175"/>
        <end position="194"/>
    </location>
</feature>
<feature type="transmembrane region" description="Helical" evidence="8">
    <location>
        <begin position="113"/>
        <end position="134"/>
    </location>
</feature>
<proteinExistence type="inferred from homology"/>
<evidence type="ECO:0000256" key="6">
    <source>
        <dbReference type="ARBA" id="ARBA00022989"/>
    </source>
</evidence>
<feature type="domain" description="RCK N-terminal" evidence="9">
    <location>
        <begin position="408"/>
        <end position="525"/>
    </location>
</feature>
<feature type="transmembrane region" description="Helical" evidence="8">
    <location>
        <begin position="146"/>
        <end position="169"/>
    </location>
</feature>
<protein>
    <submittedName>
        <fullName evidence="11">Cation:proton antiporter</fullName>
    </submittedName>
</protein>
<keyword evidence="6 8" id="KW-1133">Transmembrane helix</keyword>
<dbReference type="EMBL" id="JAIOIV010000049">
    <property type="protein sequence ID" value="MBZ0155832.1"/>
    <property type="molecule type" value="Genomic_DNA"/>
</dbReference>
<dbReference type="InterPro" id="IPR038770">
    <property type="entry name" value="Na+/solute_symporter_sf"/>
</dbReference>
<evidence type="ECO:0000313" key="11">
    <source>
        <dbReference type="EMBL" id="MBZ0155832.1"/>
    </source>
</evidence>